<gene>
    <name evidence="3" type="ORF">GS03_02180</name>
</gene>
<dbReference type="OrthoDB" id="1158736at2"/>
<keyword evidence="2" id="KW-0732">Signal</keyword>
<feature type="compositionally biased region" description="Basic and acidic residues" evidence="1">
    <location>
        <begin position="265"/>
        <end position="289"/>
    </location>
</feature>
<dbReference type="RefSeq" id="WP_136152562.1">
    <property type="nucleotide sequence ID" value="NZ_CP038810.1"/>
</dbReference>
<evidence type="ECO:0000313" key="4">
    <source>
        <dbReference type="Proteomes" id="UP000296862"/>
    </source>
</evidence>
<feature type="region of interest" description="Disordered" evidence="1">
    <location>
        <begin position="233"/>
        <end position="300"/>
    </location>
</feature>
<evidence type="ECO:0000313" key="3">
    <source>
        <dbReference type="EMBL" id="QBZ98671.1"/>
    </source>
</evidence>
<reference evidence="3 4" key="1">
    <citation type="submission" date="2019-04" db="EMBL/GenBank/DDBJ databases">
        <title>Flavobacterium sp. GS03.</title>
        <authorList>
            <person name="Kim H."/>
        </authorList>
    </citation>
    <scope>NUCLEOTIDE SEQUENCE [LARGE SCALE GENOMIC DNA]</scope>
    <source>
        <strain evidence="3 4">GS03</strain>
    </source>
</reference>
<dbReference type="Proteomes" id="UP000296862">
    <property type="component" value="Chromosome"/>
</dbReference>
<feature type="compositionally biased region" description="Polar residues" evidence="1">
    <location>
        <begin position="290"/>
        <end position="300"/>
    </location>
</feature>
<proteinExistence type="predicted"/>
<protein>
    <submittedName>
        <fullName evidence="3">Uncharacterized protein</fullName>
    </submittedName>
</protein>
<feature type="signal peptide" evidence="2">
    <location>
        <begin position="1"/>
        <end position="21"/>
    </location>
</feature>
<feature type="chain" id="PRO_5020605582" evidence="2">
    <location>
        <begin position="22"/>
        <end position="300"/>
    </location>
</feature>
<evidence type="ECO:0000256" key="1">
    <source>
        <dbReference type="SAM" id="MobiDB-lite"/>
    </source>
</evidence>
<dbReference type="AlphaFoldDB" id="A0A4P7PUL9"/>
<accession>A0A4P7PUL9</accession>
<evidence type="ECO:0000256" key="2">
    <source>
        <dbReference type="SAM" id="SignalP"/>
    </source>
</evidence>
<keyword evidence="4" id="KW-1185">Reference proteome</keyword>
<name>A0A4P7PUL9_9FLAO</name>
<organism evidence="3 4">
    <name type="scientific">Flavobacterium sangjuense</name>
    <dbReference type="NCBI Taxonomy" id="2518177"/>
    <lineage>
        <taxon>Bacteria</taxon>
        <taxon>Pseudomonadati</taxon>
        <taxon>Bacteroidota</taxon>
        <taxon>Flavobacteriia</taxon>
        <taxon>Flavobacteriales</taxon>
        <taxon>Flavobacteriaceae</taxon>
        <taxon>Flavobacterium</taxon>
    </lineage>
</organism>
<dbReference type="EMBL" id="CP038810">
    <property type="protein sequence ID" value="QBZ98671.1"/>
    <property type="molecule type" value="Genomic_DNA"/>
</dbReference>
<sequence length="300" mass="33771">MKTRLFYSLLFIVVFQFTLLAQDKKSTDSSDKKSVGNIYMTWNKDTPESEMNDDIKALKKHGVTIAYSDVKRNSKGEITAIKVEYADANGSNGSMSLNSPKPINTIKIYKQDDEVGFGEPSGSDFMNGSNFAYDFNPNDMMKGFQFNGNEDGLPGQQYHFEFPNGNAFGESSSKIIIKKDGKKPLVLENGNVVEGGDDYTKEELEQIKKDNKVESFSSHSKAFGNMDIEEQMKKMQEQLDEMMSKQSFSKSNKEKSDSESDSTIEEIKKATEEMKKAKLEMEKAKKELQNAKSSLKTQKA</sequence>
<dbReference type="KEGG" id="fsn:GS03_02180"/>